<feature type="compositionally biased region" description="Polar residues" evidence="2">
    <location>
        <begin position="187"/>
        <end position="200"/>
    </location>
</feature>
<evidence type="ECO:0000313" key="3">
    <source>
        <dbReference type="EMBL" id="VDD02180.1"/>
    </source>
</evidence>
<feature type="transmembrane region" description="Helical" evidence="1">
    <location>
        <begin position="43"/>
        <end position="72"/>
    </location>
</feature>
<feature type="region of interest" description="Disordered" evidence="2">
    <location>
        <begin position="165"/>
        <end position="206"/>
    </location>
</feature>
<dbReference type="PANTHER" id="PTHR12300:SF105">
    <property type="entry name" value="HVA22-LIKE PROTEIN G-RELATED"/>
    <property type="match status" value="1"/>
</dbReference>
<reference evidence="3" key="1">
    <citation type="submission" date="2018-11" db="EMBL/GenBank/DDBJ databases">
        <authorList>
            <consortium name="Genoscope - CEA"/>
            <person name="William W."/>
        </authorList>
    </citation>
    <scope>NUCLEOTIDE SEQUENCE</scope>
</reference>
<comment type="similarity">
    <text evidence="1">Belongs to the DP1 family.</text>
</comment>
<sequence>MIGSFLTRGLLMVFGYAYPAYECFKTVEQNKPEILQLQFWCQYWYIDRIIICLEVYVIIVSCRILVAALTIFERVGDTLVSWLPMYSEAKLAFFIYLWFPKTKGTTYVYDSFFKPYVSKHENEIDRSLTEVKTRAGDMAMIYLQKAINHGHTRFFEILQYIAEQSSPKRQSKEGKEIIPPELGDTTLKMTQNKDTVPETESSTKKD</sequence>
<comment type="subcellular location">
    <subcellularLocation>
        <location evidence="1">Membrane</location>
        <topology evidence="1">Multi-pass membrane protein</topology>
    </subcellularLocation>
</comment>
<keyword evidence="1" id="KW-0812">Transmembrane</keyword>
<keyword evidence="1" id="KW-0472">Membrane</keyword>
<keyword evidence="1" id="KW-1133">Transmembrane helix</keyword>
<organism evidence="3">
    <name type="scientific">Brassica campestris</name>
    <name type="common">Field mustard</name>
    <dbReference type="NCBI Taxonomy" id="3711"/>
    <lineage>
        <taxon>Eukaryota</taxon>
        <taxon>Viridiplantae</taxon>
        <taxon>Streptophyta</taxon>
        <taxon>Embryophyta</taxon>
        <taxon>Tracheophyta</taxon>
        <taxon>Spermatophyta</taxon>
        <taxon>Magnoliopsida</taxon>
        <taxon>eudicotyledons</taxon>
        <taxon>Gunneridae</taxon>
        <taxon>Pentapetalae</taxon>
        <taxon>rosids</taxon>
        <taxon>malvids</taxon>
        <taxon>Brassicales</taxon>
        <taxon>Brassicaceae</taxon>
        <taxon>Brassiceae</taxon>
        <taxon>Brassica</taxon>
    </lineage>
</organism>
<feature type="transmembrane region" description="Helical" evidence="1">
    <location>
        <begin position="79"/>
        <end position="99"/>
    </location>
</feature>
<dbReference type="GO" id="GO:0016020">
    <property type="term" value="C:membrane"/>
    <property type="evidence" value="ECO:0007669"/>
    <property type="project" value="UniProtKB-SubCell"/>
</dbReference>
<gene>
    <name evidence="3" type="ORF">BRAA07T31657Z</name>
</gene>
<dbReference type="AlphaFoldDB" id="A0A3P6BL86"/>
<protein>
    <recommendedName>
        <fullName evidence="1">HVA22-like protein</fullName>
    </recommendedName>
</protein>
<accession>A0A3P6BL86</accession>
<evidence type="ECO:0000256" key="2">
    <source>
        <dbReference type="SAM" id="MobiDB-lite"/>
    </source>
</evidence>
<name>A0A3P6BL86_BRACM</name>
<dbReference type="PANTHER" id="PTHR12300">
    <property type="entry name" value="HVA22-LIKE PROTEINS"/>
    <property type="match status" value="1"/>
</dbReference>
<dbReference type="InterPro" id="IPR004345">
    <property type="entry name" value="TB2_DP1_HVA22"/>
</dbReference>
<proteinExistence type="inferred from homology"/>
<evidence type="ECO:0000256" key="1">
    <source>
        <dbReference type="RuleBase" id="RU362006"/>
    </source>
</evidence>
<dbReference type="EMBL" id="LR031574">
    <property type="protein sequence ID" value="VDD02180.1"/>
    <property type="molecule type" value="Genomic_DNA"/>
</dbReference>
<dbReference type="Pfam" id="PF03134">
    <property type="entry name" value="TB2_DP1_HVA22"/>
    <property type="match status" value="1"/>
</dbReference>